<proteinExistence type="predicted"/>
<protein>
    <submittedName>
        <fullName evidence="1">HAD family hydrolase</fullName>
    </submittedName>
</protein>
<comment type="caution">
    <text evidence="1">The sequence shown here is derived from an EMBL/GenBank/DDBJ whole genome shotgun (WGS) entry which is preliminary data.</text>
</comment>
<dbReference type="InterPro" id="IPR036412">
    <property type="entry name" value="HAD-like_sf"/>
</dbReference>
<gene>
    <name evidence="1" type="ORF">HF853_11700</name>
</gene>
<accession>A0AB36CP34</accession>
<name>A0AB36CP34_9CORY</name>
<dbReference type="AlphaFoldDB" id="A0AB36CP34"/>
<dbReference type="RefSeq" id="WP_168970422.1">
    <property type="nucleotide sequence ID" value="NZ_JABAFZ010000011.1"/>
</dbReference>
<evidence type="ECO:0000313" key="1">
    <source>
        <dbReference type="EMBL" id="NME90321.1"/>
    </source>
</evidence>
<sequence length="216" mass="23519">MNSRLGMRKQAAIIFDFDGTVTIGHGPVRAYAQAIPKHPLANAAAFADQVEAALTDIDGLKSPYRDGYHAVADLAIAQGIETEELSRAYLASRQLLGTDHAPVEMPRKLPALLAAIAPHAWVVLATNAPEVGIEKLLERWRIREYFDQMSFNTKKPAGLSSLIEELNSQRILAIGDIAENDLVPAAELGAHTLLVTPHHTLDDAFEDIIAWAQQGE</sequence>
<organism evidence="1 2">
    <name type="scientific">Corynebacterium stationis</name>
    <dbReference type="NCBI Taxonomy" id="1705"/>
    <lineage>
        <taxon>Bacteria</taxon>
        <taxon>Bacillati</taxon>
        <taxon>Actinomycetota</taxon>
        <taxon>Actinomycetes</taxon>
        <taxon>Mycobacteriales</taxon>
        <taxon>Corynebacteriaceae</taxon>
        <taxon>Corynebacterium</taxon>
    </lineage>
</organism>
<dbReference type="Proteomes" id="UP000544551">
    <property type="component" value="Unassembled WGS sequence"/>
</dbReference>
<evidence type="ECO:0000313" key="2">
    <source>
        <dbReference type="Proteomes" id="UP000544551"/>
    </source>
</evidence>
<dbReference type="GO" id="GO:0016787">
    <property type="term" value="F:hydrolase activity"/>
    <property type="evidence" value="ECO:0007669"/>
    <property type="project" value="UniProtKB-KW"/>
</dbReference>
<dbReference type="SUPFAM" id="SSF56784">
    <property type="entry name" value="HAD-like"/>
    <property type="match status" value="1"/>
</dbReference>
<keyword evidence="1" id="KW-0378">Hydrolase</keyword>
<dbReference type="Pfam" id="PF00702">
    <property type="entry name" value="Hydrolase"/>
    <property type="match status" value="1"/>
</dbReference>
<dbReference type="Gene3D" id="3.40.50.1000">
    <property type="entry name" value="HAD superfamily/HAD-like"/>
    <property type="match status" value="1"/>
</dbReference>
<reference evidence="1 2" key="1">
    <citation type="submission" date="2020-04" db="EMBL/GenBank/DDBJ databases">
        <authorList>
            <person name="Hitch T.C.A."/>
            <person name="Wylensek D."/>
            <person name="Clavel T."/>
        </authorList>
    </citation>
    <scope>NUCLEOTIDE SEQUENCE [LARGE SCALE GENOMIC DNA]</scope>
    <source>
        <strain evidence="1 2">BL-383-APC-3D</strain>
    </source>
</reference>
<dbReference type="EMBL" id="JABAFZ010000011">
    <property type="protein sequence ID" value="NME90321.1"/>
    <property type="molecule type" value="Genomic_DNA"/>
</dbReference>
<dbReference type="InterPro" id="IPR023214">
    <property type="entry name" value="HAD_sf"/>
</dbReference>